<dbReference type="InterPro" id="IPR035472">
    <property type="entry name" value="RpiR-like_SIS"/>
</dbReference>
<keyword evidence="3" id="KW-0804">Transcription</keyword>
<proteinExistence type="predicted"/>
<dbReference type="Pfam" id="PF01380">
    <property type="entry name" value="SIS"/>
    <property type="match status" value="1"/>
</dbReference>
<accession>A0ABU7TQV1</accession>
<dbReference type="InterPro" id="IPR036388">
    <property type="entry name" value="WH-like_DNA-bd_sf"/>
</dbReference>
<comment type="caution">
    <text evidence="6">The sequence shown here is derived from an EMBL/GenBank/DDBJ whole genome shotgun (WGS) entry which is preliminary data.</text>
</comment>
<evidence type="ECO:0000256" key="3">
    <source>
        <dbReference type="ARBA" id="ARBA00023163"/>
    </source>
</evidence>
<dbReference type="PROSITE" id="PS51071">
    <property type="entry name" value="HTH_RPIR"/>
    <property type="match status" value="1"/>
</dbReference>
<dbReference type="CDD" id="cd05013">
    <property type="entry name" value="SIS_RpiR"/>
    <property type="match status" value="1"/>
</dbReference>
<keyword evidence="1" id="KW-0805">Transcription regulation</keyword>
<dbReference type="InterPro" id="IPR001347">
    <property type="entry name" value="SIS_dom"/>
</dbReference>
<dbReference type="PANTHER" id="PTHR30514:SF18">
    <property type="entry name" value="RPIR-FAMILY TRANSCRIPTIONAL REGULATOR"/>
    <property type="match status" value="1"/>
</dbReference>
<dbReference type="PANTHER" id="PTHR30514">
    <property type="entry name" value="GLUCOKINASE"/>
    <property type="match status" value="1"/>
</dbReference>
<dbReference type="SUPFAM" id="SSF46689">
    <property type="entry name" value="Homeodomain-like"/>
    <property type="match status" value="1"/>
</dbReference>
<protein>
    <submittedName>
        <fullName evidence="6">RpiR family transcriptional regulator</fullName>
    </submittedName>
</protein>
<evidence type="ECO:0000313" key="6">
    <source>
        <dbReference type="EMBL" id="MEE7492033.1"/>
    </source>
</evidence>
<sequence length="287" mass="30223">MEADGVADKFGDRVRRLTATLSPAAARVASYLDQNRPQALASSAAQIATQLGMSDATVIRAVQALGFDGLPDLKQALAAGLGERMSPATNMRRTLSEVGENANEAVQAVLDAHAEGMEALRTEAGQAAILAAISALHQASRIGVFGIGPSAHLACYLAFQLNRSGRRSFLLDSTGWGLADQLLGLRADDAVLLLAYGQPYREVQAVMAEARRLSLPVVLVTDTEDSDLARQATVVLLARRGRANQVALHATTLIALEAVILGLAASDGDNALQQLADLDRLRKLIGP</sequence>
<dbReference type="Proteomes" id="UP001355206">
    <property type="component" value="Unassembled WGS sequence"/>
</dbReference>
<name>A0ABU7TQV1_9HYPH</name>
<dbReference type="InterPro" id="IPR009057">
    <property type="entry name" value="Homeodomain-like_sf"/>
</dbReference>
<reference evidence="6 7" key="1">
    <citation type="journal article" date="2012" name="Genet. Mol. Biol.">
        <title>Analysis of 16S rRNA and mxaF genes revealing insights into Methylobacterium niche-specific plant association.</title>
        <authorList>
            <person name="Dourado M.N."/>
            <person name="Andreote F.D."/>
            <person name="Dini-Andreote F."/>
            <person name="Conti R."/>
            <person name="Araujo J.M."/>
            <person name="Araujo W.L."/>
        </authorList>
    </citation>
    <scope>NUCLEOTIDE SEQUENCE [LARGE SCALE GENOMIC DNA]</scope>
    <source>
        <strain evidence="6 7">TC3-10</strain>
    </source>
</reference>
<organism evidence="6 7">
    <name type="scientific">Methylobacterium oryzae</name>
    <dbReference type="NCBI Taxonomy" id="334852"/>
    <lineage>
        <taxon>Bacteria</taxon>
        <taxon>Pseudomonadati</taxon>
        <taxon>Pseudomonadota</taxon>
        <taxon>Alphaproteobacteria</taxon>
        <taxon>Hyphomicrobiales</taxon>
        <taxon>Methylobacteriaceae</taxon>
        <taxon>Methylobacterium</taxon>
    </lineage>
</organism>
<gene>
    <name evidence="6" type="ORF">MOTC310_16755</name>
</gene>
<evidence type="ECO:0000259" key="5">
    <source>
        <dbReference type="PROSITE" id="PS51464"/>
    </source>
</evidence>
<evidence type="ECO:0000313" key="7">
    <source>
        <dbReference type="Proteomes" id="UP001355206"/>
    </source>
</evidence>
<evidence type="ECO:0000256" key="1">
    <source>
        <dbReference type="ARBA" id="ARBA00023015"/>
    </source>
</evidence>
<dbReference type="Pfam" id="PF01418">
    <property type="entry name" value="HTH_6"/>
    <property type="match status" value="1"/>
</dbReference>
<feature type="domain" description="SIS" evidence="5">
    <location>
        <begin position="132"/>
        <end position="269"/>
    </location>
</feature>
<dbReference type="PROSITE" id="PS51464">
    <property type="entry name" value="SIS"/>
    <property type="match status" value="1"/>
</dbReference>
<dbReference type="InterPro" id="IPR047640">
    <property type="entry name" value="RpiR-like"/>
</dbReference>
<dbReference type="Gene3D" id="1.10.10.10">
    <property type="entry name" value="Winged helix-like DNA-binding domain superfamily/Winged helix DNA-binding domain"/>
    <property type="match status" value="1"/>
</dbReference>
<feature type="domain" description="HTH rpiR-type" evidence="4">
    <location>
        <begin position="8"/>
        <end position="84"/>
    </location>
</feature>
<evidence type="ECO:0000256" key="2">
    <source>
        <dbReference type="ARBA" id="ARBA00023125"/>
    </source>
</evidence>
<keyword evidence="2" id="KW-0238">DNA-binding</keyword>
<dbReference type="InterPro" id="IPR046348">
    <property type="entry name" value="SIS_dom_sf"/>
</dbReference>
<dbReference type="Gene3D" id="3.40.50.10490">
    <property type="entry name" value="Glucose-6-phosphate isomerase like protein, domain 1"/>
    <property type="match status" value="1"/>
</dbReference>
<dbReference type="EMBL" id="MLCA01000008">
    <property type="protein sequence ID" value="MEE7492033.1"/>
    <property type="molecule type" value="Genomic_DNA"/>
</dbReference>
<evidence type="ECO:0000259" key="4">
    <source>
        <dbReference type="PROSITE" id="PS51071"/>
    </source>
</evidence>
<keyword evidence="7" id="KW-1185">Reference proteome</keyword>
<dbReference type="InterPro" id="IPR000281">
    <property type="entry name" value="HTH_RpiR"/>
</dbReference>
<dbReference type="SUPFAM" id="SSF53697">
    <property type="entry name" value="SIS domain"/>
    <property type="match status" value="1"/>
</dbReference>